<dbReference type="EMBL" id="AF241172">
    <property type="protein sequence ID" value="AAL40906.1"/>
    <property type="molecule type" value="Genomic_DNA"/>
</dbReference>
<dbReference type="GO" id="GO:0016977">
    <property type="term" value="F:chitosanase activity"/>
    <property type="evidence" value="ECO:0007669"/>
    <property type="project" value="UniProtKB-UniRule"/>
</dbReference>
<accession>Q8VU68</accession>
<keyword evidence="1" id="KW-0326">Glycosidase</keyword>
<protein>
    <recommendedName>
        <fullName evidence="1">Chitosanase</fullName>
        <ecNumber evidence="1">3.2.1.132</ecNumber>
    </recommendedName>
</protein>
<dbReference type="CAZy" id="GH46">
    <property type="family name" value="Glycoside Hydrolase Family 46"/>
</dbReference>
<comment type="similarity">
    <text evidence="1">Belongs to the glycosyl hydrolase 46 family.</text>
</comment>
<reference evidence="3" key="1">
    <citation type="submission" date="2000-03" db="EMBL/GenBank/DDBJ databases">
        <title>Genetic analysis of the chitosanase gene from Bacillus coagulans CK108.</title>
        <authorList>
            <person name="Yoon H.-G."/>
            <person name="Cho H.-Y."/>
        </authorList>
    </citation>
    <scope>NUCLEOTIDE SEQUENCE</scope>
    <source>
        <strain evidence="3">CK108</strain>
    </source>
</reference>
<proteinExistence type="inferred from homology"/>
<comment type="function">
    <text evidence="1">Aids in the defense against invading fungal pathogens by degrading their cell wall chitosan.</text>
</comment>
<comment type="subcellular location">
    <subcellularLocation>
        <location evidence="1">Secreted</location>
    </subcellularLocation>
</comment>
<dbReference type="GO" id="GO:0005975">
    <property type="term" value="P:carbohydrate metabolic process"/>
    <property type="evidence" value="ECO:0007669"/>
    <property type="project" value="UniProtKB-UniRule"/>
</dbReference>
<name>Q8VU68_HEYCO</name>
<feature type="region of interest" description="Disordered" evidence="2">
    <location>
        <begin position="34"/>
        <end position="54"/>
    </location>
</feature>
<organism evidence="3">
    <name type="scientific">Heyndrickxia coagulans</name>
    <name type="common">Weizmannia coagulans</name>
    <dbReference type="NCBI Taxonomy" id="1398"/>
    <lineage>
        <taxon>Bacteria</taxon>
        <taxon>Bacillati</taxon>
        <taxon>Bacillota</taxon>
        <taxon>Bacilli</taxon>
        <taxon>Bacillales</taxon>
        <taxon>Bacillaceae</taxon>
        <taxon>Heyndrickxia</taxon>
    </lineage>
</organism>
<dbReference type="Gene3D" id="3.30.386.10">
    <property type="entry name" value="Chitosanase, subunit A, domain 2"/>
    <property type="match status" value="1"/>
</dbReference>
<dbReference type="InterPro" id="IPR023346">
    <property type="entry name" value="Lysozyme-like_dom_sf"/>
</dbReference>
<comment type="catalytic activity">
    <reaction evidence="1">
        <text>Endohydrolysis of beta-(1-&gt;4)-linkages between D-glucosamine residues in a partly acetylated chitosan.</text>
        <dbReference type="EC" id="3.2.1.132"/>
    </reaction>
</comment>
<sequence>MRISGAAPPKGPAKKLLPLLCCWTLFPSGFGAKASLKPSEPATGSRDEDPSPGTLQFVGARTCLDAGRWHDIMTLMNRAQPDHWNCITYSGYGDDTNGQPAYPFAIGGASADGGRDTHPDGPEVFKAYDPAKAAGNASLEAALRRLGMNGKLTGSILEITDSETVVCGKIKGLQPDRAWRPAIWPTFYKVYMGYSVGQARPRGFTSALTIGSLVDTAGNQPASGASGTLPGLLARSGSRTNEGTFLKGFHAKRTLLGMGQMNLRNVDGEIAHVAANWQMK</sequence>
<dbReference type="InterPro" id="IPR023099">
    <property type="entry name" value="Glyco_hydro_46_N"/>
</dbReference>
<keyword evidence="1" id="KW-0964">Secreted</keyword>
<evidence type="ECO:0000313" key="3">
    <source>
        <dbReference type="EMBL" id="AAL40906.1"/>
    </source>
</evidence>
<dbReference type="AlphaFoldDB" id="Q8VU68"/>
<dbReference type="GO" id="GO:0005576">
    <property type="term" value="C:extracellular region"/>
    <property type="evidence" value="ECO:0007669"/>
    <property type="project" value="UniProtKB-SubCell"/>
</dbReference>
<keyword evidence="1" id="KW-0378">Hydrolase</keyword>
<evidence type="ECO:0000256" key="2">
    <source>
        <dbReference type="SAM" id="MobiDB-lite"/>
    </source>
</evidence>
<dbReference type="InterPro" id="IPR000400">
    <property type="entry name" value="Glyco_hydro_46"/>
</dbReference>
<dbReference type="EC" id="3.2.1.132" evidence="1"/>
<dbReference type="SUPFAM" id="SSF53955">
    <property type="entry name" value="Lysozyme-like"/>
    <property type="match status" value="1"/>
</dbReference>
<dbReference type="PIRSF" id="PIRSF036551">
    <property type="entry name" value="Chitosanase"/>
    <property type="match status" value="1"/>
</dbReference>
<dbReference type="Gene3D" id="1.20.141.10">
    <property type="entry name" value="Chitosanase, subunit A, domain 1"/>
    <property type="match status" value="1"/>
</dbReference>
<evidence type="ECO:0000256" key="1">
    <source>
        <dbReference type="PIRNR" id="PIRNR036551"/>
    </source>
</evidence>